<dbReference type="GO" id="GO:0005975">
    <property type="term" value="P:carbohydrate metabolic process"/>
    <property type="evidence" value="ECO:0007669"/>
    <property type="project" value="InterPro"/>
</dbReference>
<evidence type="ECO:0000259" key="2">
    <source>
        <dbReference type="PROSITE" id="PS51762"/>
    </source>
</evidence>
<feature type="chain" id="PRO_5040990201" evidence="1">
    <location>
        <begin position="19"/>
        <end position="258"/>
    </location>
</feature>
<dbReference type="GO" id="GO:0031505">
    <property type="term" value="P:fungal-type cell wall organization"/>
    <property type="evidence" value="ECO:0007669"/>
    <property type="project" value="TreeGrafter"/>
</dbReference>
<evidence type="ECO:0000313" key="3">
    <source>
        <dbReference type="EMBL" id="GME77831.1"/>
    </source>
</evidence>
<dbReference type="Proteomes" id="UP001165063">
    <property type="component" value="Unassembled WGS sequence"/>
</dbReference>
<dbReference type="CDD" id="cd02183">
    <property type="entry name" value="GH16_fungal_CRH1_transglycosylase"/>
    <property type="match status" value="1"/>
</dbReference>
<gene>
    <name evidence="3" type="ORF">Amon01_000971300</name>
</gene>
<name>A0A9W6T5R7_AMBMO</name>
<reference evidence="3" key="1">
    <citation type="submission" date="2023-04" db="EMBL/GenBank/DDBJ databases">
        <title>Ambrosiozyma monospora NBRC 1965.</title>
        <authorList>
            <person name="Ichikawa N."/>
            <person name="Sato H."/>
            <person name="Tonouchi N."/>
        </authorList>
    </citation>
    <scope>NUCLEOTIDE SEQUENCE</scope>
    <source>
        <strain evidence="3">NBRC 1965</strain>
    </source>
</reference>
<dbReference type="Pfam" id="PF00722">
    <property type="entry name" value="Glyco_hydro_16"/>
    <property type="match status" value="1"/>
</dbReference>
<dbReference type="PANTHER" id="PTHR10963">
    <property type="entry name" value="GLYCOSYL HYDROLASE-RELATED"/>
    <property type="match status" value="1"/>
</dbReference>
<dbReference type="EMBL" id="BSXU01012720">
    <property type="protein sequence ID" value="GME77831.1"/>
    <property type="molecule type" value="Genomic_DNA"/>
</dbReference>
<dbReference type="SUPFAM" id="SSF49899">
    <property type="entry name" value="Concanavalin A-like lectins/glucanases"/>
    <property type="match status" value="1"/>
</dbReference>
<keyword evidence="1" id="KW-0732">Signal</keyword>
<evidence type="ECO:0000256" key="1">
    <source>
        <dbReference type="SAM" id="SignalP"/>
    </source>
</evidence>
<accession>A0A9W6T5R7</accession>
<evidence type="ECO:0000313" key="4">
    <source>
        <dbReference type="Proteomes" id="UP001165063"/>
    </source>
</evidence>
<sequence length="258" mass="27980">MLPSTLLSSLLMAYTAIATDSTSTSTASSSSSSDTCNPLKSTSCSADPALGTTISLDFSQEESDYFSVYHSTGEIDYSSDDGISLTLAKRFDNPSMVSNFYMMFGKVEVLLKSAYGTGIVSSFYLQSDDLDEIDCEWFGGDASQMQSNFFSKGDTTTYDRGGYHDMSDPRADFHNYTLDWTETSLTWYIDGNAVRTLSSDNSEGYPQSPMRVFFGIWAGGDSSNAVGTIQWAGGDTDYSDAPFTMSIKSLVVADYSSG</sequence>
<dbReference type="InterPro" id="IPR000757">
    <property type="entry name" value="Beta-glucanase-like"/>
</dbReference>
<keyword evidence="4" id="KW-1185">Reference proteome</keyword>
<dbReference type="GO" id="GO:0004553">
    <property type="term" value="F:hydrolase activity, hydrolyzing O-glycosyl compounds"/>
    <property type="evidence" value="ECO:0007669"/>
    <property type="project" value="InterPro"/>
</dbReference>
<dbReference type="GO" id="GO:0016757">
    <property type="term" value="F:glycosyltransferase activity"/>
    <property type="evidence" value="ECO:0007669"/>
    <property type="project" value="TreeGrafter"/>
</dbReference>
<dbReference type="OrthoDB" id="4781at2759"/>
<comment type="caution">
    <text evidence="3">The sequence shown here is derived from an EMBL/GenBank/DDBJ whole genome shotgun (WGS) entry which is preliminary data.</text>
</comment>
<organism evidence="3 4">
    <name type="scientific">Ambrosiozyma monospora</name>
    <name type="common">Yeast</name>
    <name type="synonym">Endomycopsis monosporus</name>
    <dbReference type="NCBI Taxonomy" id="43982"/>
    <lineage>
        <taxon>Eukaryota</taxon>
        <taxon>Fungi</taxon>
        <taxon>Dikarya</taxon>
        <taxon>Ascomycota</taxon>
        <taxon>Saccharomycotina</taxon>
        <taxon>Pichiomycetes</taxon>
        <taxon>Pichiales</taxon>
        <taxon>Pichiaceae</taxon>
        <taxon>Ambrosiozyma</taxon>
    </lineage>
</organism>
<dbReference type="PANTHER" id="PTHR10963:SF68">
    <property type="entry name" value="GLYCOSIDASE CRH1-RELATED"/>
    <property type="match status" value="1"/>
</dbReference>
<feature type="signal peptide" evidence="1">
    <location>
        <begin position="1"/>
        <end position="18"/>
    </location>
</feature>
<dbReference type="InterPro" id="IPR013320">
    <property type="entry name" value="ConA-like_dom_sf"/>
</dbReference>
<dbReference type="InterPro" id="IPR050546">
    <property type="entry name" value="Glycosyl_Hydrlase_16"/>
</dbReference>
<feature type="domain" description="GH16" evidence="2">
    <location>
        <begin position="30"/>
        <end position="240"/>
    </location>
</feature>
<protein>
    <submittedName>
        <fullName evidence="3">Unnamed protein product</fullName>
    </submittedName>
</protein>
<proteinExistence type="predicted"/>
<dbReference type="GO" id="GO:0009277">
    <property type="term" value="C:fungal-type cell wall"/>
    <property type="evidence" value="ECO:0007669"/>
    <property type="project" value="TreeGrafter"/>
</dbReference>
<dbReference type="AlphaFoldDB" id="A0A9W6T5R7"/>
<dbReference type="Gene3D" id="2.60.120.200">
    <property type="match status" value="1"/>
</dbReference>
<dbReference type="PROSITE" id="PS51762">
    <property type="entry name" value="GH16_2"/>
    <property type="match status" value="1"/>
</dbReference>